<dbReference type="InterPro" id="IPR004046">
    <property type="entry name" value="GST_C"/>
</dbReference>
<name>A0A642UHD8_DIURU</name>
<dbReference type="Proteomes" id="UP000449547">
    <property type="component" value="Unassembled WGS sequence"/>
</dbReference>
<dbReference type="SUPFAM" id="SSF52833">
    <property type="entry name" value="Thioredoxin-like"/>
    <property type="match status" value="1"/>
</dbReference>
<organism evidence="3 4">
    <name type="scientific">Diutina rugosa</name>
    <name type="common">Yeast</name>
    <name type="synonym">Candida rugosa</name>
    <dbReference type="NCBI Taxonomy" id="5481"/>
    <lineage>
        <taxon>Eukaryota</taxon>
        <taxon>Fungi</taxon>
        <taxon>Dikarya</taxon>
        <taxon>Ascomycota</taxon>
        <taxon>Saccharomycotina</taxon>
        <taxon>Pichiomycetes</taxon>
        <taxon>Debaryomycetaceae</taxon>
        <taxon>Diutina</taxon>
    </lineage>
</organism>
<comment type="similarity">
    <text evidence="1">Belongs to the GST superfamily.</text>
</comment>
<dbReference type="SFLD" id="SFLDS00019">
    <property type="entry name" value="Glutathione_Transferase_(cytos"/>
    <property type="match status" value="1"/>
</dbReference>
<evidence type="ECO:0000259" key="2">
    <source>
        <dbReference type="PROSITE" id="PS50404"/>
    </source>
</evidence>
<accession>A0A642UHD8</accession>
<proteinExistence type="inferred from homology"/>
<dbReference type="Gene3D" id="3.40.30.10">
    <property type="entry name" value="Glutaredoxin"/>
    <property type="match status" value="1"/>
</dbReference>
<dbReference type="OrthoDB" id="2098326at2759"/>
<evidence type="ECO:0000313" key="3">
    <source>
        <dbReference type="EMBL" id="KAA8897030.1"/>
    </source>
</evidence>
<dbReference type="GeneID" id="54784194"/>
<dbReference type="OMA" id="GYYIHEY"/>
<gene>
    <name evidence="3" type="ORF">DIURU_005543</name>
</gene>
<evidence type="ECO:0000256" key="1">
    <source>
        <dbReference type="ARBA" id="ARBA00007409"/>
    </source>
</evidence>
<dbReference type="PANTHER" id="PTHR44051:SF9">
    <property type="entry name" value="GLUTATHIONE S-TRANSFERASE 1"/>
    <property type="match status" value="1"/>
</dbReference>
<sequence length="234" mass="27017">MLDLLGLDYSVKIYLRHPETWRGPKSLFKVHPLGKAPILEIHFADGRDPLQLVETGLIMQYVLKHYDPRGLLRPNNPADELLVDYYLHYAEGSLEHILMALLINSTAKSVAPFGMKSLAKLVANGLNQGYYIHEYRLNMDYLENQLIENGTGYFVGDKLTAADIILSFPVYENLFDNEEGVKECTQDKRDIYKLWPNLGAWCIRVVRNDPSYSKITEMMNQQIAEHQAMERRKR</sequence>
<dbReference type="InterPro" id="IPR040079">
    <property type="entry name" value="Glutathione_S-Trfase"/>
</dbReference>
<dbReference type="InterPro" id="IPR036249">
    <property type="entry name" value="Thioredoxin-like_sf"/>
</dbReference>
<dbReference type="AlphaFoldDB" id="A0A642UHD8"/>
<protein>
    <recommendedName>
        <fullName evidence="2">GST N-terminal domain-containing protein</fullName>
    </recommendedName>
</protein>
<dbReference type="Pfam" id="PF13409">
    <property type="entry name" value="GST_N_2"/>
    <property type="match status" value="1"/>
</dbReference>
<keyword evidence="4" id="KW-1185">Reference proteome</keyword>
<dbReference type="RefSeq" id="XP_034009772.1">
    <property type="nucleotide sequence ID" value="XM_034158537.1"/>
</dbReference>
<reference evidence="3 4" key="1">
    <citation type="submission" date="2019-07" db="EMBL/GenBank/DDBJ databases">
        <title>Genome assembly of two rare yeast pathogens: Diutina rugosa and Trichomonascus ciferrii.</title>
        <authorList>
            <person name="Mixao V."/>
            <person name="Saus E."/>
            <person name="Hansen A."/>
            <person name="Lass-Flor C."/>
            <person name="Gabaldon T."/>
        </authorList>
    </citation>
    <scope>NUCLEOTIDE SEQUENCE [LARGE SCALE GENOMIC DNA]</scope>
    <source>
        <strain evidence="3 4">CBS 613</strain>
    </source>
</reference>
<dbReference type="InterPro" id="IPR004045">
    <property type="entry name" value="Glutathione_S-Trfase_N"/>
</dbReference>
<feature type="domain" description="GST N-terminal" evidence="2">
    <location>
        <begin position="1"/>
        <end position="70"/>
    </location>
</feature>
<dbReference type="PROSITE" id="PS50404">
    <property type="entry name" value="GST_NTER"/>
    <property type="match status" value="1"/>
</dbReference>
<dbReference type="Pfam" id="PF14497">
    <property type="entry name" value="GST_C_3"/>
    <property type="match status" value="1"/>
</dbReference>
<dbReference type="InterPro" id="IPR036282">
    <property type="entry name" value="Glutathione-S-Trfase_C_sf"/>
</dbReference>
<dbReference type="Gene3D" id="1.20.1050.10">
    <property type="match status" value="1"/>
</dbReference>
<dbReference type="EMBL" id="SWFT01000161">
    <property type="protein sequence ID" value="KAA8897030.1"/>
    <property type="molecule type" value="Genomic_DNA"/>
</dbReference>
<dbReference type="VEuPathDB" id="FungiDB:DIURU_005543"/>
<dbReference type="PANTHER" id="PTHR44051">
    <property type="entry name" value="GLUTATHIONE S-TRANSFERASE-RELATED"/>
    <property type="match status" value="1"/>
</dbReference>
<evidence type="ECO:0000313" key="4">
    <source>
        <dbReference type="Proteomes" id="UP000449547"/>
    </source>
</evidence>
<comment type="caution">
    <text evidence="3">The sequence shown here is derived from an EMBL/GenBank/DDBJ whole genome shotgun (WGS) entry which is preliminary data.</text>
</comment>
<dbReference type="SUPFAM" id="SSF47616">
    <property type="entry name" value="GST C-terminal domain-like"/>
    <property type="match status" value="1"/>
</dbReference>